<keyword evidence="6" id="KW-0946">Virion</keyword>
<evidence type="ECO:0000256" key="10">
    <source>
        <dbReference type="ARBA" id="ARBA00035637"/>
    </source>
</evidence>
<evidence type="ECO:0000256" key="7">
    <source>
        <dbReference type="ARBA" id="ARBA00023296"/>
    </source>
</evidence>
<dbReference type="GeneID" id="20284390"/>
<evidence type="ECO:0000256" key="9">
    <source>
        <dbReference type="ARBA" id="ARBA00035610"/>
    </source>
</evidence>
<comment type="subunit">
    <text evidence="11">Homotrimer. Interacts with the receptor-recognizing protein Gp38.</text>
</comment>
<evidence type="ECO:0000313" key="14">
    <source>
        <dbReference type="EMBL" id="AHV82943.1"/>
    </source>
</evidence>
<evidence type="ECO:0000256" key="6">
    <source>
        <dbReference type="ARBA" id="ARBA00022844"/>
    </source>
</evidence>
<keyword evidence="7" id="KW-1160">Virus entry into host cell</keyword>
<evidence type="ECO:0000256" key="11">
    <source>
        <dbReference type="ARBA" id="ARBA00035669"/>
    </source>
</evidence>
<dbReference type="KEGG" id="vg:20284390"/>
<dbReference type="GO" id="GO:0046718">
    <property type="term" value="P:symbiont entry into host cell"/>
    <property type="evidence" value="ECO:0007669"/>
    <property type="project" value="UniProtKB-KW"/>
</dbReference>
<dbReference type="Pfam" id="PF13884">
    <property type="entry name" value="Peptidase_S74"/>
    <property type="match status" value="1"/>
</dbReference>
<dbReference type="InterPro" id="IPR030392">
    <property type="entry name" value="S74_ICA"/>
</dbReference>
<dbReference type="GO" id="GO:0098024">
    <property type="term" value="C:virus tail, fiber"/>
    <property type="evidence" value="ECO:0007669"/>
    <property type="project" value="UniProtKB-KW"/>
</dbReference>
<dbReference type="GO" id="GO:0019062">
    <property type="term" value="P:virion attachment to host cell"/>
    <property type="evidence" value="ECO:0007669"/>
    <property type="project" value="UniProtKB-KW"/>
</dbReference>
<proteinExistence type="inferred from homology"/>
<evidence type="ECO:0000256" key="8">
    <source>
        <dbReference type="ARBA" id="ARBA00033188"/>
    </source>
</evidence>
<evidence type="ECO:0000259" key="13">
    <source>
        <dbReference type="PROSITE" id="PS51688"/>
    </source>
</evidence>
<reference evidence="14 15" key="1">
    <citation type="journal article" date="2014" name="Vet. Microbiol.">
        <title>A cocktail of in vitro efficient phages is not a guarantee for in vivo therapeutic results against avian colibacillosis.</title>
        <authorList>
            <person name="Tsonos J."/>
            <person name="Oosterik L.H."/>
            <person name="Tuntufye H.N."/>
            <person name="Klumpp J."/>
            <person name="Butaye P."/>
            <person name="De Greve H."/>
            <person name="Hernalsteens J.P."/>
            <person name="Lavigne R."/>
            <person name="Goddeeris B.M."/>
        </authorList>
    </citation>
    <scope>NUCLEOTIDE SEQUENCE [LARGE SCALE GENOMIC DNA]</scope>
</reference>
<comment type="function">
    <text evidence="9">The C-terminal chaperone protein mediates homotrimerization and proper folding of the catalytic trimer.</text>
</comment>
<evidence type="ECO:0000256" key="12">
    <source>
        <dbReference type="ARBA" id="ARBA00035705"/>
    </source>
</evidence>
<organism evidence="14 15">
    <name type="scientific">Escherichia phage vB_EcoM_PhAPEC2</name>
    <dbReference type="NCBI Taxonomy" id="1391224"/>
    <lineage>
        <taxon>Viruses</taxon>
        <taxon>Duplodnaviria</taxon>
        <taxon>Heunggongvirae</taxon>
        <taxon>Uroviricota</taxon>
        <taxon>Caudoviricetes</taxon>
        <taxon>Pantevenvirales</taxon>
        <taxon>Straboviridae</taxon>
        <taxon>Tevenvirinae</taxon>
        <taxon>Mosigvirus</taxon>
        <taxon>Mosigvirus phapec2</taxon>
    </lineage>
</organism>
<dbReference type="EMBL" id="KF562341">
    <property type="protein sequence ID" value="AHV82943.1"/>
    <property type="molecule type" value="Genomic_DNA"/>
</dbReference>
<comment type="similarity">
    <text evidence="10">Belongs to the S16-like long tail fiber protein Gp37 family.</text>
</comment>
<feature type="domain" description="Peptidase S74" evidence="13">
    <location>
        <begin position="982"/>
        <end position="1075"/>
    </location>
</feature>
<keyword evidence="5" id="KW-1161">Viral attachment to host cell</keyword>
<protein>
    <recommendedName>
        <fullName evidence="12">Long tail fiber protein Gp37</fullName>
    </recommendedName>
    <alternativeName>
        <fullName evidence="8">Receptor-recognizing protein</fullName>
    </alternativeName>
</protein>
<gene>
    <name evidence="14" type="ORF">PhAPEC2_234</name>
</gene>
<evidence type="ECO:0000256" key="1">
    <source>
        <dbReference type="ARBA" id="ARBA00004328"/>
    </source>
</evidence>
<keyword evidence="2" id="KW-0945">Host-virus interaction</keyword>
<evidence type="ECO:0000256" key="5">
    <source>
        <dbReference type="ARBA" id="ARBA00022804"/>
    </source>
</evidence>
<keyword evidence="15" id="KW-1185">Reference proteome</keyword>
<comment type="subcellular location">
    <subcellularLocation>
        <location evidence="1">Virion</location>
    </subcellularLocation>
</comment>
<evidence type="ECO:0000256" key="3">
    <source>
        <dbReference type="ARBA" id="ARBA00022672"/>
    </source>
</evidence>
<keyword evidence="3" id="KW-1230">Viral tail fiber protein</keyword>
<evidence type="ECO:0000256" key="2">
    <source>
        <dbReference type="ARBA" id="ARBA00022581"/>
    </source>
</evidence>
<dbReference type="Proteomes" id="UP000027388">
    <property type="component" value="Segment"/>
</dbReference>
<keyword evidence="4" id="KW-1227">Viral tail protein</keyword>
<dbReference type="Gene3D" id="6.20.80.10">
    <property type="match status" value="1"/>
</dbReference>
<name>A0A067ZHJ2_9CAUD</name>
<dbReference type="RefSeq" id="YP_009056826.1">
    <property type="nucleotide sequence ID" value="NC_024794.1"/>
</dbReference>
<accession>A0A067ZHJ2</accession>
<evidence type="ECO:0000313" key="15">
    <source>
        <dbReference type="Proteomes" id="UP000027388"/>
    </source>
</evidence>
<evidence type="ECO:0000256" key="4">
    <source>
        <dbReference type="ARBA" id="ARBA00022732"/>
    </source>
</evidence>
<dbReference type="PROSITE" id="PS51688">
    <property type="entry name" value="ICA"/>
    <property type="match status" value="1"/>
</dbReference>
<sequence length="1087" mass="116708">MATLKQIQFKRSKTAGARPAASVLAEGELAINLKDRVLFTKDDQGNIIDLGFAKGGSIDGNVIHTGNYNQTGDYTLNGTFTQTGNFNLTGIARVTRDIIAAGQIMTEGGELITKSSGTAHVRFFDGNSRERGIIYAPANDGLTTQVLNIRVQDYAAGSESTYAFSGSGLFTSPEVSAWKSMSTPQILTDKVITDGKKTGDYDIYSLSNNTPMAEGETAINHLRVMRNAVGAGIFHEVNVNDGITWYSGDGLDTYLWSFNWAGGLKAGHSISVGLPGGPKGYSELGTASIVLGDNDTGLKWHQDGYFYTVNNGTKTFIYGPGETQSLRKMVMAYSPDGLLMTTPPTENYALATVVTYHDNNAYGDGQTLLGYYQGGNYHHYFRGKGTTNINTHGGLLVTPGNIDVIGGSVNIDGRNNSSTLMFRGNTTGYSSVDNMDIKVWGNTFVDPSGGIRKNIMEISDATSWMSYIQRLTTGEVEMNVNGSFESSGVTAGDRGVHTTGEISSGAVNALRIWNADYGAIFRRSEGSLHIIPTAYGEGKDGDIGPLRPFSMALDTGKVTIPDLQSSYNTFAANGYIKFVGHGAGAGGYDIQYAQAAPIFQEIDDAEVSKYYPIVKQKFLQGKAVWSLGTEINSGTFVIHHIKEDGTQAHTSRFNADGTVNFPDNVQVGGGEATIARNGNIFSNIWNVFTSAGDITNIHDAIASRVAKEGDTMTGKLSINAPDDALVLNAPSATNSSHIRSTVAGANSWFIGKGGVSDTVSFYNYKSQTGIDISAEGNISFNPQSGNLVSMSQNRMYVNGERWVATNQGAINVQYGVEAPVFVNLGELNGNVYYPLIKGRSSSTGYGYLSSVELGQLRTGDNNWGIGCIIVRSAENTPEQGHPAAVYQFDARGNFSAPAGVYSNVNMGIGTIPVWGGPSLAIGDNDTGFVWEADGIFNAYANGQGVFSFRPGLAQTFGNVNFHCNAGMYVRDNIDVNDVYIRSDIRCKSEIKLIKNAQEKSKLLGGYTYLLKNSVTDEVKPSAGLIAQEVQEVLPELVSEDKETGLLRLNYNGIIGLNTATINEHTDEIKELKSEIAELKALIKSLIK</sequence>